<proteinExistence type="predicted"/>
<keyword evidence="3" id="KW-1185">Reference proteome</keyword>
<gene>
    <name evidence="2" type="ORF">R1flu_011128</name>
</gene>
<evidence type="ECO:0000313" key="2">
    <source>
        <dbReference type="EMBL" id="KAL2643541.1"/>
    </source>
</evidence>
<evidence type="ECO:0000256" key="1">
    <source>
        <dbReference type="SAM" id="MobiDB-lite"/>
    </source>
</evidence>
<reference evidence="2 3" key="1">
    <citation type="submission" date="2024-09" db="EMBL/GenBank/DDBJ databases">
        <title>Chromosome-scale assembly of Riccia fluitans.</title>
        <authorList>
            <person name="Paukszto L."/>
            <person name="Sawicki J."/>
            <person name="Karawczyk K."/>
            <person name="Piernik-Szablinska J."/>
            <person name="Szczecinska M."/>
            <person name="Mazdziarz M."/>
        </authorList>
    </citation>
    <scope>NUCLEOTIDE SEQUENCE [LARGE SCALE GENOMIC DNA]</scope>
    <source>
        <strain evidence="2">Rf_01</strain>
        <tissue evidence="2">Aerial parts of the thallus</tissue>
    </source>
</reference>
<organism evidence="2 3">
    <name type="scientific">Riccia fluitans</name>
    <dbReference type="NCBI Taxonomy" id="41844"/>
    <lineage>
        <taxon>Eukaryota</taxon>
        <taxon>Viridiplantae</taxon>
        <taxon>Streptophyta</taxon>
        <taxon>Embryophyta</taxon>
        <taxon>Marchantiophyta</taxon>
        <taxon>Marchantiopsida</taxon>
        <taxon>Marchantiidae</taxon>
        <taxon>Marchantiales</taxon>
        <taxon>Ricciaceae</taxon>
        <taxon>Riccia</taxon>
    </lineage>
</organism>
<dbReference type="Proteomes" id="UP001605036">
    <property type="component" value="Unassembled WGS sequence"/>
</dbReference>
<feature type="region of interest" description="Disordered" evidence="1">
    <location>
        <begin position="63"/>
        <end position="88"/>
    </location>
</feature>
<dbReference type="AlphaFoldDB" id="A0ABD1Z6Y0"/>
<name>A0ABD1Z6Y0_9MARC</name>
<protein>
    <submittedName>
        <fullName evidence="2">Uncharacterized protein</fullName>
    </submittedName>
</protein>
<dbReference type="EMBL" id="JBHFFA010000002">
    <property type="protein sequence ID" value="KAL2643541.1"/>
    <property type="molecule type" value="Genomic_DNA"/>
</dbReference>
<evidence type="ECO:0000313" key="3">
    <source>
        <dbReference type="Proteomes" id="UP001605036"/>
    </source>
</evidence>
<accession>A0ABD1Z6Y0</accession>
<comment type="caution">
    <text evidence="2">The sequence shown here is derived from an EMBL/GenBank/DDBJ whole genome shotgun (WGS) entry which is preliminary data.</text>
</comment>
<sequence length="137" mass="15685">MPPIPWNNSYSSKFLEEDNYFLEPPSPNSLVEGVTQLAADEYFAMPPRVLEFNYLSLKAEEGDKYNPEPPVYPEIKYSSEDEQDQAGPHRLNKVAFDNMAFSDDEYNPEPSLGFFVSCPKKAKNTSLPHWRSQISDD</sequence>